<dbReference type="FunFam" id="3.30.1010.10:FF:000008">
    <property type="entry name" value="Phosphatidylinositol 4,5-bisphosphate 3-kinase catalytic subunit gamma"/>
    <property type="match status" value="1"/>
</dbReference>
<dbReference type="GO" id="GO:0032060">
    <property type="term" value="P:bleb assembly"/>
    <property type="evidence" value="ECO:0007669"/>
    <property type="project" value="UniProtKB-ARBA"/>
</dbReference>
<dbReference type="InterPro" id="IPR029071">
    <property type="entry name" value="Ubiquitin-like_domsf"/>
</dbReference>
<dbReference type="Proteomes" id="UP000076858">
    <property type="component" value="Unassembled WGS sequence"/>
</dbReference>
<reference evidence="13 14" key="1">
    <citation type="submission" date="2016-03" db="EMBL/GenBank/DDBJ databases">
        <title>EvidentialGene: Evidence-directed Construction of Genes on Genomes.</title>
        <authorList>
            <person name="Gilbert D.G."/>
            <person name="Choi J.-H."/>
            <person name="Mockaitis K."/>
            <person name="Colbourne J."/>
            <person name="Pfrender M."/>
        </authorList>
    </citation>
    <scope>NUCLEOTIDE SEQUENCE [LARGE SCALE GENOMIC DNA]</scope>
    <source>
        <strain evidence="13 14">Xinb3</strain>
        <tissue evidence="13">Complete organism</tissue>
    </source>
</reference>
<dbReference type="Pfam" id="PF02192">
    <property type="entry name" value="PI3K_p85B"/>
    <property type="match status" value="1"/>
</dbReference>
<dbReference type="SUPFAM" id="SSF49562">
    <property type="entry name" value="C2 domain (Calcium/lipid-binding domain, CaLB)"/>
    <property type="match status" value="1"/>
</dbReference>
<evidence type="ECO:0000259" key="9">
    <source>
        <dbReference type="PROSITE" id="PS51544"/>
    </source>
</evidence>
<dbReference type="PANTHER" id="PTHR10048:SF118">
    <property type="entry name" value="PI-3 KINASE"/>
    <property type="match status" value="1"/>
</dbReference>
<dbReference type="EMBL" id="LRGB01000243">
    <property type="protein sequence ID" value="KZS20147.1"/>
    <property type="molecule type" value="Genomic_DNA"/>
</dbReference>
<dbReference type="SUPFAM" id="SSF56112">
    <property type="entry name" value="Protein kinase-like (PK-like)"/>
    <property type="match status" value="1"/>
</dbReference>
<comment type="similarity">
    <text evidence="7">Belongs to the PI3/PI4-kinase family.</text>
</comment>
<dbReference type="PANTHER" id="PTHR10048">
    <property type="entry name" value="PHOSPHATIDYLINOSITOL KINASE"/>
    <property type="match status" value="1"/>
</dbReference>
<dbReference type="SUPFAM" id="SSF54236">
    <property type="entry name" value="Ubiquitin-like"/>
    <property type="match status" value="1"/>
</dbReference>
<dbReference type="SUPFAM" id="SSF48371">
    <property type="entry name" value="ARM repeat"/>
    <property type="match status" value="1"/>
</dbReference>
<sequence length="1116" mass="127098">MSPASPYNMWANPPQDAQITISCLMPNSILITLEVISSAVLSQVKEELWEEARKFPLQGLLKEQSSYNFMCVNCMAEKETLIDESRRLCDVKPFYNLLKVVEREGDKAEETLNTKIGQLIGKGLHDFDSLKSLEVNEFRWRMKDMVSAIKREREEISALDRIKQQYPCDMAESDELPMYLAPKLPDGIMDVNMQLENTETCFSFSIAHTATPFQLITMALQRNAHLLGQYPIDQDIGCGHVLKVSGRQEYLIGEFPLSRFLYVRNKLTKEEKPSFVVVDSQNVVLEAVSDATSSSSSGTLDSEAVKRNSRNSFPTLRKKQSLLSWNVNSPFSFRVESVSLLNTSESEVGIQAGIFHGGRSLCEPRKTQAKTYANGECTWNEELTFDLKVRDLPRAARLCLVVYSLSKMCKGAKGSRRTFKDVENEMYINQLAWANTTIFDYEGLLKTGSFTLYMWTYAEDVQNEEIMNPLGTVVSNPNVEHATALTLAFTKCQDNKLVHYPKMEDICAAAANFRDEISDDSGMSSLASLNGDTNSLSGFSIASTASINSLNSINSMNSITSTSSMSSKRSNGSAMFYITEQLRYTAERDPLHEMHEDERRFLWSLRYQISQQVPNLLPKLLLCIEWNDYKETAEMLSLLPKWPKLPPARALELLDFAYADAGVRSYAIECVRQVSDDELLLYLLQLVQALKHESYLECDLVNFLIVRALRNRKIGHFLFWHLRAEMHVPAVAVRFGLMLEAYCRGAPDHMKIFSRQLAALNRLQETSEMARHKKEGRDKLKQLVQESLKQNHFYEALSDLLCPLDPALRCRRIRVEKCKTMDSKMRPLWAVFENDDPSGNDIYFIFKHGDDLRQDMLTLQMIRIMDRLWKQAGLDLRMNPYGCISTGHRVGLIEVVLDADTIANIQKEKGVTKVTATFERGSLLAWLKDHNPTESALNNAIEQFSLSCAGYCVATYVLGIADRHSDNIMVKKNGQLFHIDFGHILGHFKEKFGIRRERVPFVLTHDFEHVITKGQTKKGSGPGRFEAFQSNCEQAFLVLRRHGSFIISLLAMMISTGLPELSCEKDLNYLRETMVLDLSEQEALRHFRSQFEEAKKNSWKTSINWTIHNLASDNRQ</sequence>
<dbReference type="GO" id="GO:0035005">
    <property type="term" value="F:1-phosphatidylinositol-4-phosphate 3-kinase activity"/>
    <property type="evidence" value="ECO:0007669"/>
    <property type="project" value="TreeGrafter"/>
</dbReference>
<dbReference type="SMART" id="SM00145">
    <property type="entry name" value="PI3Ka"/>
    <property type="match status" value="1"/>
</dbReference>
<dbReference type="InterPro" id="IPR003113">
    <property type="entry name" value="PI3K_ABD"/>
</dbReference>
<dbReference type="Gene3D" id="1.10.1070.11">
    <property type="entry name" value="Phosphatidylinositol 3-/4-kinase, catalytic domain"/>
    <property type="match status" value="1"/>
</dbReference>
<dbReference type="CDD" id="cd05165">
    <property type="entry name" value="PI3Kc_I"/>
    <property type="match status" value="1"/>
</dbReference>
<evidence type="ECO:0000256" key="4">
    <source>
        <dbReference type="ARBA" id="ARBA00022741"/>
    </source>
</evidence>
<dbReference type="InterPro" id="IPR011009">
    <property type="entry name" value="Kinase-like_dom_sf"/>
</dbReference>
<dbReference type="Pfam" id="PF00792">
    <property type="entry name" value="PI3K_C2"/>
    <property type="match status" value="1"/>
</dbReference>
<dbReference type="InterPro" id="IPR018936">
    <property type="entry name" value="PI3/4_kinase_CS"/>
</dbReference>
<evidence type="ECO:0000256" key="2">
    <source>
        <dbReference type="ARBA" id="ARBA00012073"/>
    </source>
</evidence>
<feature type="domain" description="PI3K-ABD" evidence="9">
    <location>
        <begin position="15"/>
        <end position="104"/>
    </location>
</feature>
<dbReference type="AlphaFoldDB" id="A0A162R1L1"/>
<keyword evidence="4" id="KW-0547">Nucleotide-binding</keyword>
<organism evidence="13 14">
    <name type="scientific">Daphnia magna</name>
    <dbReference type="NCBI Taxonomy" id="35525"/>
    <lineage>
        <taxon>Eukaryota</taxon>
        <taxon>Metazoa</taxon>
        <taxon>Ecdysozoa</taxon>
        <taxon>Arthropoda</taxon>
        <taxon>Crustacea</taxon>
        <taxon>Branchiopoda</taxon>
        <taxon>Diplostraca</taxon>
        <taxon>Cladocera</taxon>
        <taxon>Anomopoda</taxon>
        <taxon>Daphniidae</taxon>
        <taxon>Daphnia</taxon>
    </lineage>
</organism>
<dbReference type="FunFam" id="3.10.20.770:FF:000005">
    <property type="entry name" value="Phosphatidylinositol 4,5-bisphosphate 3-kinase catalytic subunit"/>
    <property type="match status" value="1"/>
</dbReference>
<dbReference type="SMART" id="SM00142">
    <property type="entry name" value="PI3K_C2"/>
    <property type="match status" value="1"/>
</dbReference>
<dbReference type="InterPro" id="IPR036940">
    <property type="entry name" value="PI3/4_kinase_cat_sf"/>
</dbReference>
<gene>
    <name evidence="13" type="ORF">APZ42_013130</name>
</gene>
<feature type="domain" description="PI3K/PI4K catalytic" evidence="8">
    <location>
        <begin position="814"/>
        <end position="1099"/>
    </location>
</feature>
<dbReference type="InterPro" id="IPR000341">
    <property type="entry name" value="PI3K_Ras-bd_dom"/>
</dbReference>
<dbReference type="Pfam" id="PF00613">
    <property type="entry name" value="PI3Ka"/>
    <property type="match status" value="1"/>
</dbReference>
<dbReference type="OrthoDB" id="67688at2759"/>
<dbReference type="STRING" id="35525.A0A162R1L1"/>
<dbReference type="Pfam" id="PF00794">
    <property type="entry name" value="PI3K_rbd"/>
    <property type="match status" value="1"/>
</dbReference>
<dbReference type="GO" id="GO:0043491">
    <property type="term" value="P:phosphatidylinositol 3-kinase/protein kinase B signal transduction"/>
    <property type="evidence" value="ECO:0007669"/>
    <property type="project" value="TreeGrafter"/>
</dbReference>
<name>A0A162R1L1_9CRUS</name>
<dbReference type="PROSITE" id="PS50290">
    <property type="entry name" value="PI3_4_KINASE_3"/>
    <property type="match status" value="1"/>
</dbReference>
<dbReference type="EC" id="2.7.1.137" evidence="2"/>
<evidence type="ECO:0000256" key="5">
    <source>
        <dbReference type="ARBA" id="ARBA00022777"/>
    </source>
</evidence>
<feature type="domain" description="C2 PI3K-type" evidence="12">
    <location>
        <begin position="327"/>
        <end position="501"/>
    </location>
</feature>
<dbReference type="GO" id="GO:0005524">
    <property type="term" value="F:ATP binding"/>
    <property type="evidence" value="ECO:0007669"/>
    <property type="project" value="UniProtKB-KW"/>
</dbReference>
<dbReference type="PROSITE" id="PS00916">
    <property type="entry name" value="PI3_4_KINASE_2"/>
    <property type="match status" value="1"/>
</dbReference>
<evidence type="ECO:0000259" key="8">
    <source>
        <dbReference type="PROSITE" id="PS50290"/>
    </source>
</evidence>
<evidence type="ECO:0000259" key="11">
    <source>
        <dbReference type="PROSITE" id="PS51546"/>
    </source>
</evidence>
<dbReference type="InterPro" id="IPR000403">
    <property type="entry name" value="PI3/4_kinase_cat_dom"/>
</dbReference>
<dbReference type="GO" id="GO:0016303">
    <property type="term" value="F:1-phosphatidylinositol-3-kinase activity"/>
    <property type="evidence" value="ECO:0007669"/>
    <property type="project" value="UniProtKB-EC"/>
</dbReference>
<feature type="domain" description="PIK helical" evidence="10">
    <location>
        <begin position="568"/>
        <end position="745"/>
    </location>
</feature>
<dbReference type="Gene3D" id="3.10.20.770">
    <property type="match status" value="1"/>
</dbReference>
<dbReference type="GO" id="GO:0005886">
    <property type="term" value="C:plasma membrane"/>
    <property type="evidence" value="ECO:0007669"/>
    <property type="project" value="TreeGrafter"/>
</dbReference>
<dbReference type="InterPro" id="IPR001263">
    <property type="entry name" value="PI3K_accessory_dom"/>
</dbReference>
<dbReference type="PROSITE" id="PS51546">
    <property type="entry name" value="PI3K_RBD"/>
    <property type="match status" value="1"/>
</dbReference>
<dbReference type="PROSITE" id="PS51547">
    <property type="entry name" value="C2_PI3K"/>
    <property type="match status" value="1"/>
</dbReference>
<dbReference type="InterPro" id="IPR015433">
    <property type="entry name" value="PI3/4_kinase"/>
</dbReference>
<dbReference type="GO" id="GO:0048015">
    <property type="term" value="P:phosphatidylinositol-mediated signaling"/>
    <property type="evidence" value="ECO:0007669"/>
    <property type="project" value="TreeGrafter"/>
</dbReference>
<comment type="caution">
    <text evidence="13">The sequence shown here is derived from an EMBL/GenBank/DDBJ whole genome shotgun (WGS) entry which is preliminary data.</text>
</comment>
<dbReference type="Gene3D" id="2.60.40.150">
    <property type="entry name" value="C2 domain"/>
    <property type="match status" value="1"/>
</dbReference>
<dbReference type="InterPro" id="IPR002420">
    <property type="entry name" value="PI3K-type_C2_dom"/>
</dbReference>
<dbReference type="GO" id="GO:0005737">
    <property type="term" value="C:cytoplasm"/>
    <property type="evidence" value="ECO:0007669"/>
    <property type="project" value="TreeGrafter"/>
</dbReference>
<dbReference type="Gene3D" id="1.25.40.70">
    <property type="entry name" value="Phosphatidylinositol 3-kinase, accessory domain (PIK)"/>
    <property type="match status" value="1"/>
</dbReference>
<evidence type="ECO:0000313" key="13">
    <source>
        <dbReference type="EMBL" id="KZS20147.1"/>
    </source>
</evidence>
<dbReference type="GO" id="GO:0050920">
    <property type="term" value="P:regulation of chemotaxis"/>
    <property type="evidence" value="ECO:0007669"/>
    <property type="project" value="UniProtKB-ARBA"/>
</dbReference>
<evidence type="ECO:0000313" key="14">
    <source>
        <dbReference type="Proteomes" id="UP000076858"/>
    </source>
</evidence>
<dbReference type="PROSITE" id="PS51544">
    <property type="entry name" value="PI3K_ABD"/>
    <property type="match status" value="1"/>
</dbReference>
<dbReference type="GO" id="GO:0005942">
    <property type="term" value="C:phosphatidylinositol 3-kinase complex"/>
    <property type="evidence" value="ECO:0007669"/>
    <property type="project" value="TreeGrafter"/>
</dbReference>
<dbReference type="PROSITE" id="PS00915">
    <property type="entry name" value="PI3_4_KINASE_1"/>
    <property type="match status" value="1"/>
</dbReference>
<dbReference type="SMART" id="SM00143">
    <property type="entry name" value="PI3K_p85B"/>
    <property type="match status" value="1"/>
</dbReference>
<keyword evidence="3" id="KW-0808">Transferase</keyword>
<feature type="domain" description="PI3K-RBD" evidence="11">
    <location>
        <begin position="186"/>
        <end position="279"/>
    </location>
</feature>
<keyword evidence="5 13" id="KW-0418">Kinase</keyword>
<dbReference type="InterPro" id="IPR035892">
    <property type="entry name" value="C2_domain_sf"/>
</dbReference>
<dbReference type="Pfam" id="PF00454">
    <property type="entry name" value="PI3_PI4_kinase"/>
    <property type="match status" value="1"/>
</dbReference>
<evidence type="ECO:0000256" key="3">
    <source>
        <dbReference type="ARBA" id="ARBA00022679"/>
    </source>
</evidence>
<dbReference type="SMART" id="SM00146">
    <property type="entry name" value="PI3Kc"/>
    <property type="match status" value="1"/>
</dbReference>
<dbReference type="InterPro" id="IPR016024">
    <property type="entry name" value="ARM-type_fold"/>
</dbReference>
<evidence type="ECO:0000256" key="6">
    <source>
        <dbReference type="ARBA" id="ARBA00022840"/>
    </source>
</evidence>
<accession>A0A162R1L1</accession>
<proteinExistence type="inferred from homology"/>
<protein>
    <recommendedName>
        <fullName evidence="2">phosphatidylinositol 3-kinase</fullName>
        <ecNumber evidence="2">2.7.1.137</ecNumber>
    </recommendedName>
</protein>
<evidence type="ECO:0000256" key="7">
    <source>
        <dbReference type="PROSITE-ProRule" id="PRU00880"/>
    </source>
</evidence>
<evidence type="ECO:0000259" key="12">
    <source>
        <dbReference type="PROSITE" id="PS51547"/>
    </source>
</evidence>
<dbReference type="PROSITE" id="PS51545">
    <property type="entry name" value="PIK_HELICAL"/>
    <property type="match status" value="1"/>
</dbReference>
<dbReference type="SMART" id="SM00144">
    <property type="entry name" value="PI3K_rbd"/>
    <property type="match status" value="1"/>
</dbReference>
<dbReference type="GO" id="GO:0016477">
    <property type="term" value="P:cell migration"/>
    <property type="evidence" value="ECO:0007669"/>
    <property type="project" value="TreeGrafter"/>
</dbReference>
<dbReference type="FunFam" id="1.10.1070.11:FF:000001">
    <property type="entry name" value="Phosphatidylinositol 4,5-bisphosphate 3-kinase catalytic subunit"/>
    <property type="match status" value="1"/>
</dbReference>
<comment type="catalytic activity">
    <reaction evidence="1">
        <text>a 1,2-diacyl-sn-glycero-3-phospho-(1D-myo-inositol) + ATP = a 1,2-diacyl-sn-glycero-3-phospho-(1D-myo-inositol-3-phosphate) + ADP + H(+)</text>
        <dbReference type="Rhea" id="RHEA:12709"/>
        <dbReference type="ChEBI" id="CHEBI:15378"/>
        <dbReference type="ChEBI" id="CHEBI:30616"/>
        <dbReference type="ChEBI" id="CHEBI:57880"/>
        <dbReference type="ChEBI" id="CHEBI:58088"/>
        <dbReference type="ChEBI" id="CHEBI:456216"/>
        <dbReference type="EC" id="2.7.1.137"/>
    </reaction>
</comment>
<evidence type="ECO:0000259" key="10">
    <source>
        <dbReference type="PROSITE" id="PS51545"/>
    </source>
</evidence>
<dbReference type="InterPro" id="IPR042236">
    <property type="entry name" value="PI3K_accessory_sf"/>
</dbReference>
<evidence type="ECO:0000256" key="1">
    <source>
        <dbReference type="ARBA" id="ARBA00001498"/>
    </source>
</evidence>
<keyword evidence="6" id="KW-0067">ATP-binding</keyword>
<dbReference type="Gene3D" id="3.30.1010.10">
    <property type="entry name" value="Phosphatidylinositol 3-kinase Catalytic Subunit, Chain A, domain 4"/>
    <property type="match status" value="1"/>
</dbReference>
<dbReference type="FunFam" id="2.60.40.150:FF:000046">
    <property type="entry name" value="Phosphatidylinositol 4,5-bisphosphate 3-kinase catalytic subunit"/>
    <property type="match status" value="1"/>
</dbReference>
<keyword evidence="14" id="KW-1185">Reference proteome</keyword>